<accession>A0A4Y3KZ40</accession>
<protein>
    <recommendedName>
        <fullName evidence="3">Winged helix DNA-binding domain-containing protein</fullName>
    </recommendedName>
</protein>
<dbReference type="PANTHER" id="PTHR38479:SF2">
    <property type="entry name" value="WINGED HELIX DNA-BINDING DOMAIN-CONTAINING PROTEIN"/>
    <property type="match status" value="1"/>
</dbReference>
<evidence type="ECO:0000313" key="1">
    <source>
        <dbReference type="EMBL" id="GEA88636.1"/>
    </source>
</evidence>
<reference evidence="1" key="1">
    <citation type="submission" date="2019-06" db="EMBL/GenBank/DDBJ databases">
        <title>Whole genome shotgun sequence of Cellulomonas cellasea NBRC 3753.</title>
        <authorList>
            <person name="Hosoyama A."/>
            <person name="Uohara A."/>
            <person name="Ohji S."/>
            <person name="Ichikawa N."/>
        </authorList>
    </citation>
    <scope>NUCLEOTIDE SEQUENCE [LARGE SCALE GENOMIC DNA]</scope>
    <source>
        <strain evidence="1">NBRC 3753</strain>
    </source>
</reference>
<organism evidence="1 2">
    <name type="scientific">Cellulomonas cellasea</name>
    <dbReference type="NCBI Taxonomy" id="43670"/>
    <lineage>
        <taxon>Bacteria</taxon>
        <taxon>Bacillati</taxon>
        <taxon>Actinomycetota</taxon>
        <taxon>Actinomycetes</taxon>
        <taxon>Micrococcales</taxon>
        <taxon>Cellulomonadaceae</taxon>
        <taxon>Cellulomonas</taxon>
    </lineage>
</organism>
<comment type="caution">
    <text evidence="1">The sequence shown here is derived from an EMBL/GenBank/DDBJ whole genome shotgun (WGS) entry which is preliminary data.</text>
</comment>
<sequence length="406" mass="43499">MATRRTPRTADAPSAPLLTRAALNRALLARQHLLARATVPVGAMVDHLVGLQAQLPRSPYTALWSRLTGFRHAELSEALLDRRVARIAVMRGTIHLVTADDALVLPGLTAPLYERDLRQNVLHGAALRTLDLAELTEAARGLVEAEPRVSTELGSLLAERWPDVAPGSLAYGARGTLPLVQVTPRGVWGRSGATTWTTTRAWFGAERAAGAPDLTDPDVRAAELERLVLRYLAAFGPASVADVQTWSGLGGLASVVDGLRERLVTFRAEPGPGSASGRALVDLPDAPRPDAEVPAPVLFLADFDNLTLSHADRTRVVSEEHRRALATKNGMAPGTVLVDGRVAGTWTVARERLDPGGVRARRELATLTVRTFEPVDPATRTELLAEAEGLVRFVADDAAEHRAVLA</sequence>
<keyword evidence="2" id="KW-1185">Reference proteome</keyword>
<dbReference type="Proteomes" id="UP000317046">
    <property type="component" value="Unassembled WGS sequence"/>
</dbReference>
<proteinExistence type="predicted"/>
<dbReference type="RefSeq" id="WP_246056521.1">
    <property type="nucleotide sequence ID" value="NZ_BJLR01000022.1"/>
</dbReference>
<dbReference type="AlphaFoldDB" id="A0A4Y3KZ40"/>
<dbReference type="Pfam" id="PF06224">
    <property type="entry name" value="AlkZ-like"/>
    <property type="match status" value="1"/>
</dbReference>
<dbReference type="InterPro" id="IPR009351">
    <property type="entry name" value="AlkZ-like"/>
</dbReference>
<evidence type="ECO:0000313" key="2">
    <source>
        <dbReference type="Proteomes" id="UP000317046"/>
    </source>
</evidence>
<evidence type="ECO:0008006" key="3">
    <source>
        <dbReference type="Google" id="ProtNLM"/>
    </source>
</evidence>
<dbReference type="EMBL" id="BJLR01000022">
    <property type="protein sequence ID" value="GEA88636.1"/>
    <property type="molecule type" value="Genomic_DNA"/>
</dbReference>
<name>A0A4Y3KZ40_9CELL</name>
<dbReference type="PANTHER" id="PTHR38479">
    <property type="entry name" value="LMO0824 PROTEIN"/>
    <property type="match status" value="1"/>
</dbReference>
<gene>
    <name evidence="1" type="ORF">CCE01nite_25850</name>
</gene>